<keyword evidence="2" id="KW-1185">Reference proteome</keyword>
<comment type="caution">
    <text evidence="1">The sequence shown here is derived from an EMBL/GenBank/DDBJ whole genome shotgun (WGS) entry which is preliminary data.</text>
</comment>
<evidence type="ECO:0000313" key="1">
    <source>
        <dbReference type="EMBL" id="KAI9907950.1"/>
    </source>
</evidence>
<protein>
    <submittedName>
        <fullName evidence="1">Uncharacterized protein</fullName>
    </submittedName>
</protein>
<sequence length="809" mass="90681">MSESVSEKAAALWVIKTSVSSDDYIAGVGKNQLSDAQLTFWREQKKTPDDVFKILQLKKKVSHDEFVAMVLLLNKYIELTSTKGTSSSKTTDTILFNTLVEGFQDNRRLVSKMHHVQVDKVGEDFLALRKKYINLQRRMKETPWTCPMCTYRNDPLARSQCDMCQSKRRERIVQTSAKASRDASSPSGGDKNDLVESIESSESSDESHPRSWSVRTVHTERSTTLDTWTTRPRRGTLWADAYAPTSMAELCVSPPKVRALVDWLQIHAMPRSTRCRTVHQRVLVVCGPPGAGKSTAVRCIAQHLALRVLEWRDHAAAGKLAWECLLQVDGTPVPPHVSGVDDLVDFVHRASTYPALAMETSRPQASTAGRKRPLPRELDARGAAIDRPPNGQLILLEHWPTIKGHDHALLDEKLERLFQGMVHATSGVQYPIVCIYSDVQGSRVDRERLSRVFSSDVMQSPHTSVIWINAVTSAQLKKQLERVAMHENLATNAAAIQRILDASHGDLRHALNMLQLWYPPSPPRMHAAATTKQARRNIGRKRSSPRLFRARDPFFADLHVIGKLLHGKLLQTTKREAEENQGDGIPSPQEAETEQMLAVSAMPLDRVLGLVHENCSAFFTQVDDLAGALELLSLCDVLLAESYHGVSYSEARRGFSCAWLPLLTCCCRCAAKHSRNVANAILLRAVAITNENPAPKTFRPITRPRTYTVMKRMLTRRDELHVMTSERGDGGYDYVCTRDVFAGEVEPFVQLMDQQAGTVATGKMECEPMETKTERVMDEEIESSEDEWEGSNVRPNQGAAFFCKNEQVR</sequence>
<dbReference type="EMBL" id="CM047587">
    <property type="protein sequence ID" value="KAI9907950.1"/>
    <property type="molecule type" value="Genomic_DNA"/>
</dbReference>
<evidence type="ECO:0000313" key="2">
    <source>
        <dbReference type="Proteomes" id="UP001163321"/>
    </source>
</evidence>
<proteinExistence type="predicted"/>
<accession>A0ACC0VNP1</accession>
<dbReference type="Proteomes" id="UP001163321">
    <property type="component" value="Chromosome 8"/>
</dbReference>
<organism evidence="1 2">
    <name type="scientific">Peronosclerospora sorghi</name>
    <dbReference type="NCBI Taxonomy" id="230839"/>
    <lineage>
        <taxon>Eukaryota</taxon>
        <taxon>Sar</taxon>
        <taxon>Stramenopiles</taxon>
        <taxon>Oomycota</taxon>
        <taxon>Peronosporomycetes</taxon>
        <taxon>Peronosporales</taxon>
        <taxon>Peronosporaceae</taxon>
        <taxon>Peronosclerospora</taxon>
    </lineage>
</organism>
<gene>
    <name evidence="1" type="ORF">PsorP6_003110</name>
</gene>
<reference evidence="1 2" key="1">
    <citation type="journal article" date="2022" name="bioRxiv">
        <title>The genome of the oomycete Peronosclerospora sorghi, a cosmopolitan pathogen of maize and sorghum, is inflated with dispersed pseudogenes.</title>
        <authorList>
            <person name="Fletcher K."/>
            <person name="Martin F."/>
            <person name="Isakeit T."/>
            <person name="Cavanaugh K."/>
            <person name="Magill C."/>
            <person name="Michelmore R."/>
        </authorList>
    </citation>
    <scope>NUCLEOTIDE SEQUENCE [LARGE SCALE GENOMIC DNA]</scope>
    <source>
        <strain evidence="1">P6</strain>
    </source>
</reference>
<name>A0ACC0VNP1_9STRA</name>